<dbReference type="AlphaFoldDB" id="A0A382FRA5"/>
<reference evidence="1" key="1">
    <citation type="submission" date="2018-05" db="EMBL/GenBank/DDBJ databases">
        <authorList>
            <person name="Lanie J.A."/>
            <person name="Ng W.-L."/>
            <person name="Kazmierczak K.M."/>
            <person name="Andrzejewski T.M."/>
            <person name="Davidsen T.M."/>
            <person name="Wayne K.J."/>
            <person name="Tettelin H."/>
            <person name="Glass J.I."/>
            <person name="Rusch D."/>
            <person name="Podicherti R."/>
            <person name="Tsui H.-C.T."/>
            <person name="Winkler M.E."/>
        </authorList>
    </citation>
    <scope>NUCLEOTIDE SEQUENCE</scope>
</reference>
<dbReference type="EMBL" id="UINC01051267">
    <property type="protein sequence ID" value="SVB65209.1"/>
    <property type="molecule type" value="Genomic_DNA"/>
</dbReference>
<gene>
    <name evidence="1" type="ORF">METZ01_LOCUS218063</name>
</gene>
<accession>A0A382FRA5</accession>
<proteinExistence type="predicted"/>
<protein>
    <submittedName>
        <fullName evidence="1">Uncharacterized protein</fullName>
    </submittedName>
</protein>
<name>A0A382FRA5_9ZZZZ</name>
<sequence length="23" mass="2313">MATQATSGQGMRPCAAWLKSGGC</sequence>
<organism evidence="1">
    <name type="scientific">marine metagenome</name>
    <dbReference type="NCBI Taxonomy" id="408172"/>
    <lineage>
        <taxon>unclassified sequences</taxon>
        <taxon>metagenomes</taxon>
        <taxon>ecological metagenomes</taxon>
    </lineage>
</organism>
<evidence type="ECO:0000313" key="1">
    <source>
        <dbReference type="EMBL" id="SVB65209.1"/>
    </source>
</evidence>